<organism evidence="1 2">
    <name type="scientific">Aliiroseovarius sediminilitoris</name>
    <dbReference type="NCBI Taxonomy" id="1173584"/>
    <lineage>
        <taxon>Bacteria</taxon>
        <taxon>Pseudomonadati</taxon>
        <taxon>Pseudomonadota</taxon>
        <taxon>Alphaproteobacteria</taxon>
        <taxon>Rhodobacterales</taxon>
        <taxon>Paracoccaceae</taxon>
        <taxon>Aliiroseovarius</taxon>
    </lineage>
</organism>
<keyword evidence="2" id="KW-1185">Reference proteome</keyword>
<gene>
    <name evidence="1" type="ORF">SAMN05444851_2204</name>
</gene>
<name>A0A1I0Q4Z2_9RHOB</name>
<dbReference type="STRING" id="1173584.SAMN05444851_2204"/>
<sequence>MVQGLWVGELSIDAGEGAFRVLNMLHVSRFEPKPWKFSALCRKSQPHDAQTPIIRHKMDVFDLNL</sequence>
<dbReference type="EMBL" id="FOJB01000001">
    <property type="protein sequence ID" value="SEW21627.1"/>
    <property type="molecule type" value="Genomic_DNA"/>
</dbReference>
<proteinExistence type="predicted"/>
<reference evidence="1 2" key="1">
    <citation type="submission" date="2016-10" db="EMBL/GenBank/DDBJ databases">
        <authorList>
            <person name="de Groot N.N."/>
        </authorList>
    </citation>
    <scope>NUCLEOTIDE SEQUENCE [LARGE SCALE GENOMIC DNA]</scope>
    <source>
        <strain evidence="1 2">DSM 29439</strain>
    </source>
</reference>
<protein>
    <submittedName>
        <fullName evidence="1">Uncharacterized protein</fullName>
    </submittedName>
</protein>
<dbReference type="AlphaFoldDB" id="A0A1I0Q4Z2"/>
<dbReference type="Proteomes" id="UP000199650">
    <property type="component" value="Unassembled WGS sequence"/>
</dbReference>
<accession>A0A1I0Q4Z2</accession>
<evidence type="ECO:0000313" key="2">
    <source>
        <dbReference type="Proteomes" id="UP000199650"/>
    </source>
</evidence>
<evidence type="ECO:0000313" key="1">
    <source>
        <dbReference type="EMBL" id="SEW21627.1"/>
    </source>
</evidence>